<comment type="pathway">
    <text evidence="2">Cofactor biosynthesis; tetrahydrobiopterin biosynthesis; tetrahydrobiopterin from 7,8-dihydroneopterin triphosphate: step 1/3.</text>
</comment>
<dbReference type="InParanoid" id="H3GQV0"/>
<evidence type="ECO:0000256" key="5">
    <source>
        <dbReference type="ARBA" id="ARBA00022723"/>
    </source>
</evidence>
<keyword evidence="6" id="KW-0862">Zinc</keyword>
<keyword evidence="11" id="KW-0472">Membrane</keyword>
<dbReference type="HOGENOM" id="CLU_440398_0_0_1"/>
<evidence type="ECO:0000256" key="11">
    <source>
        <dbReference type="SAM" id="Phobius"/>
    </source>
</evidence>
<name>H3GQV0_PHYRM</name>
<dbReference type="VEuPathDB" id="FungiDB:KRP23_2503"/>
<dbReference type="Pfam" id="PF01242">
    <property type="entry name" value="PTPS"/>
    <property type="match status" value="1"/>
</dbReference>
<proteinExistence type="inferred from homology"/>
<evidence type="ECO:0000313" key="13">
    <source>
        <dbReference type="EnsemblProtists" id="Phyra79196"/>
    </source>
</evidence>
<evidence type="ECO:0000256" key="7">
    <source>
        <dbReference type="ARBA" id="ARBA00023007"/>
    </source>
</evidence>
<keyword evidence="11" id="KW-0812">Transmembrane</keyword>
<dbReference type="PANTHER" id="PTHR12589:SF7">
    <property type="entry name" value="6-PYRUVOYL TETRAHYDROBIOPTERIN SYNTHASE"/>
    <property type="match status" value="1"/>
</dbReference>
<dbReference type="PROSITE" id="PS50053">
    <property type="entry name" value="UBIQUITIN_2"/>
    <property type="match status" value="1"/>
</dbReference>
<dbReference type="GO" id="GO:0003874">
    <property type="term" value="F:6-pyruvoyltetrahydropterin synthase activity"/>
    <property type="evidence" value="ECO:0007669"/>
    <property type="project" value="UniProtKB-EC"/>
</dbReference>
<sequence length="621" mass="68794">MMEPEFTENITEEKPLLSDDAVGIMIHEDNNGTIVLKVKTLSEKPLRVEIAPSASVGDLKELVKKKANAEGKFLRLIHQGKMLSDDKASLESCKVKNEDFVHCAISSAPPKAVVNQVAATDSEPEERDDPSGRRGFDRLRDRLSREEIQALRLYFYPQLSVYISQADRVPGESSEDRIYRLEEEWMASQGPQSEFALNVVPTARIAMDTQIDMNGMNNSILAADNEGTGTEFLWGFLMGLLLGVFMLLMLLDRSVPRKQKVGLLLGVSMNFFLSVVPLLPRLRMSVDDEELKRIAEQSLATPSIEELPGTGTTKRRKHNSTDMGKELNAEQKAIAKMYVARGTSEGIVKCCYCDKEISSRNVDRWASHLRSCVKTPEEIKAQIQPLRSSATSPPALSSDASMPARTLQKTGATVVAAMPTHLSTPNPMGNGYNEVFKVHVSKDYMKFNAAHFIAYKGFREKLHGHNYRLAVTITGQVGRDGYVLDFGEIKKISRVICKDLNESFLVPMNSDALNISFDGTNVHILTEDNAKFRLVADYLASGVEAADLTNSVVHVSSFPKADCSLLPIVHSSAEELAIYISNQLVDAFTLVALLERGVRKLEVSISEANQQFASYERTILA</sequence>
<dbReference type="SUPFAM" id="SSF55620">
    <property type="entry name" value="Tetrahydrobiopterin biosynthesis enzymes-like"/>
    <property type="match status" value="1"/>
</dbReference>
<comment type="similarity">
    <text evidence="3">Belongs to the PTPS family.</text>
</comment>
<keyword evidence="5" id="KW-0479">Metal-binding</keyword>
<dbReference type="UniPathway" id="UPA00849">
    <property type="reaction ID" value="UER00819"/>
</dbReference>
<dbReference type="InterPro" id="IPR029071">
    <property type="entry name" value="Ubiquitin-like_domsf"/>
</dbReference>
<dbReference type="Gene3D" id="3.30.479.10">
    <property type="entry name" value="6-pyruvoyl tetrahydropterin synthase/QueD"/>
    <property type="match status" value="1"/>
</dbReference>
<keyword evidence="8" id="KW-0456">Lyase</keyword>
<dbReference type="SMART" id="SM00213">
    <property type="entry name" value="UBQ"/>
    <property type="match status" value="1"/>
</dbReference>
<reference evidence="14" key="1">
    <citation type="journal article" date="2006" name="Science">
        <title>Phytophthora genome sequences uncover evolutionary origins and mechanisms of pathogenesis.</title>
        <authorList>
            <person name="Tyler B.M."/>
            <person name="Tripathy S."/>
            <person name="Zhang X."/>
            <person name="Dehal P."/>
            <person name="Jiang R.H."/>
            <person name="Aerts A."/>
            <person name="Arredondo F.D."/>
            <person name="Baxter L."/>
            <person name="Bensasson D."/>
            <person name="Beynon J.L."/>
            <person name="Chapman J."/>
            <person name="Damasceno C.M."/>
            <person name="Dorrance A.E."/>
            <person name="Dou D."/>
            <person name="Dickerman A.W."/>
            <person name="Dubchak I.L."/>
            <person name="Garbelotto M."/>
            <person name="Gijzen M."/>
            <person name="Gordon S.G."/>
            <person name="Govers F."/>
            <person name="Grunwald N.J."/>
            <person name="Huang W."/>
            <person name="Ivors K.L."/>
            <person name="Jones R.W."/>
            <person name="Kamoun S."/>
            <person name="Krampis K."/>
            <person name="Lamour K.H."/>
            <person name="Lee M.K."/>
            <person name="McDonald W.H."/>
            <person name="Medina M."/>
            <person name="Meijer H.J."/>
            <person name="Nordberg E.K."/>
            <person name="Maclean D.J."/>
            <person name="Ospina-Giraldo M.D."/>
            <person name="Morris P.F."/>
            <person name="Phuntumart V."/>
            <person name="Putnam N.H."/>
            <person name="Rash S."/>
            <person name="Rose J.K."/>
            <person name="Sakihama Y."/>
            <person name="Salamov A.A."/>
            <person name="Savidor A."/>
            <person name="Scheuring C.F."/>
            <person name="Smith B.M."/>
            <person name="Sobral B.W."/>
            <person name="Terry A."/>
            <person name="Torto-Alalibo T.A."/>
            <person name="Win J."/>
            <person name="Xu Z."/>
            <person name="Zhang H."/>
            <person name="Grigoriev I.V."/>
            <person name="Rokhsar D.S."/>
            <person name="Boore J.L."/>
        </authorList>
    </citation>
    <scope>NUCLEOTIDE SEQUENCE [LARGE SCALE GENOMIC DNA]</scope>
    <source>
        <strain evidence="14">Pr102</strain>
    </source>
</reference>
<evidence type="ECO:0000256" key="4">
    <source>
        <dbReference type="ARBA" id="ARBA00013100"/>
    </source>
</evidence>
<evidence type="ECO:0000259" key="12">
    <source>
        <dbReference type="PROSITE" id="PS50053"/>
    </source>
</evidence>
<organism evidence="13 14">
    <name type="scientific">Phytophthora ramorum</name>
    <name type="common">Sudden oak death agent</name>
    <dbReference type="NCBI Taxonomy" id="164328"/>
    <lineage>
        <taxon>Eukaryota</taxon>
        <taxon>Sar</taxon>
        <taxon>Stramenopiles</taxon>
        <taxon>Oomycota</taxon>
        <taxon>Peronosporomycetes</taxon>
        <taxon>Peronosporales</taxon>
        <taxon>Peronosporaceae</taxon>
        <taxon>Phytophthora</taxon>
    </lineage>
</organism>
<dbReference type="VEuPathDB" id="FungiDB:KRP22_7642"/>
<keyword evidence="9" id="KW-0175">Coiled coil</keyword>
<dbReference type="Gene3D" id="3.10.20.90">
    <property type="entry name" value="Phosphatidylinositol 3-kinase Catalytic Subunit, Chain A, domain 1"/>
    <property type="match status" value="1"/>
</dbReference>
<dbReference type="AlphaFoldDB" id="H3GQV0"/>
<keyword evidence="11" id="KW-1133">Transmembrane helix</keyword>
<dbReference type="Pfam" id="PF13373">
    <property type="entry name" value="Dsc3_C"/>
    <property type="match status" value="1"/>
</dbReference>
<dbReference type="EnsemblProtists" id="Phyra79196">
    <property type="protein sequence ID" value="Phyra79196"/>
    <property type="gene ID" value="Phyra79196"/>
</dbReference>
<dbReference type="EC" id="4.2.3.12" evidence="4"/>
<reference evidence="13" key="2">
    <citation type="submission" date="2015-06" db="UniProtKB">
        <authorList>
            <consortium name="EnsemblProtists"/>
        </authorList>
    </citation>
    <scope>IDENTIFICATION</scope>
    <source>
        <strain evidence="13">Pr102</strain>
    </source>
</reference>
<feature type="transmembrane region" description="Helical" evidence="11">
    <location>
        <begin position="263"/>
        <end position="280"/>
    </location>
</feature>
<dbReference type="GO" id="GO:0046872">
    <property type="term" value="F:metal ion binding"/>
    <property type="evidence" value="ECO:0007669"/>
    <property type="project" value="UniProtKB-KW"/>
</dbReference>
<feature type="region of interest" description="Disordered" evidence="10">
    <location>
        <begin position="304"/>
        <end position="323"/>
    </location>
</feature>
<dbReference type="InterPro" id="IPR038418">
    <property type="entry name" value="6-PTP_synth/QueD_sf"/>
</dbReference>
<comment type="cofactor">
    <cofactor evidence="1">
        <name>Zn(2+)</name>
        <dbReference type="ChEBI" id="CHEBI:29105"/>
    </cofactor>
</comment>
<dbReference type="PANTHER" id="PTHR12589">
    <property type="entry name" value="PYRUVOYL TETRAHYDROBIOPTERIN SYNTHASE"/>
    <property type="match status" value="1"/>
</dbReference>
<dbReference type="VEuPathDB" id="FungiDB:KRP22_7643"/>
<dbReference type="Pfam" id="PF00240">
    <property type="entry name" value="ubiquitin"/>
    <property type="match status" value="1"/>
</dbReference>
<dbReference type="EMBL" id="DS566035">
    <property type="status" value="NOT_ANNOTATED_CDS"/>
    <property type="molecule type" value="Genomic_DNA"/>
</dbReference>
<evidence type="ECO:0000256" key="9">
    <source>
        <dbReference type="SAM" id="Coils"/>
    </source>
</evidence>
<dbReference type="Proteomes" id="UP000005238">
    <property type="component" value="Unassembled WGS sequence"/>
</dbReference>
<dbReference type="InterPro" id="IPR000626">
    <property type="entry name" value="Ubiquitin-like_dom"/>
</dbReference>
<feature type="domain" description="Ubiquitin-like" evidence="12">
    <location>
        <begin position="34"/>
        <end position="102"/>
    </location>
</feature>
<evidence type="ECO:0000256" key="1">
    <source>
        <dbReference type="ARBA" id="ARBA00001947"/>
    </source>
</evidence>
<evidence type="ECO:0000256" key="3">
    <source>
        <dbReference type="ARBA" id="ARBA00009164"/>
    </source>
</evidence>
<dbReference type="eggNOG" id="ENOG502S1HP">
    <property type="taxonomic scope" value="Eukaryota"/>
</dbReference>
<evidence type="ECO:0000313" key="14">
    <source>
        <dbReference type="Proteomes" id="UP000005238"/>
    </source>
</evidence>
<feature type="transmembrane region" description="Helical" evidence="11">
    <location>
        <begin position="232"/>
        <end position="251"/>
    </location>
</feature>
<accession>H3GQV0</accession>
<dbReference type="VEuPathDB" id="FungiDB:KRP23_2502"/>
<keyword evidence="7" id="KW-0783">Tetrahydrobiopterin biosynthesis</keyword>
<dbReference type="GO" id="GO:0006729">
    <property type="term" value="P:tetrahydrobiopterin biosynthetic process"/>
    <property type="evidence" value="ECO:0007669"/>
    <property type="project" value="UniProtKB-UniPathway"/>
</dbReference>
<evidence type="ECO:0000256" key="10">
    <source>
        <dbReference type="SAM" id="MobiDB-lite"/>
    </source>
</evidence>
<evidence type="ECO:0000256" key="6">
    <source>
        <dbReference type="ARBA" id="ARBA00022833"/>
    </source>
</evidence>
<evidence type="ECO:0000256" key="8">
    <source>
        <dbReference type="ARBA" id="ARBA00023239"/>
    </source>
</evidence>
<dbReference type="InterPro" id="IPR007115">
    <property type="entry name" value="6-PTP_synth/QueD"/>
</dbReference>
<dbReference type="SUPFAM" id="SSF54236">
    <property type="entry name" value="Ubiquitin-like"/>
    <property type="match status" value="1"/>
</dbReference>
<evidence type="ECO:0000256" key="2">
    <source>
        <dbReference type="ARBA" id="ARBA00005126"/>
    </source>
</evidence>
<protein>
    <recommendedName>
        <fullName evidence="4">6-pyruvoyltetrahydropterin synthase</fullName>
        <ecNumber evidence="4">4.2.3.12</ecNumber>
    </recommendedName>
</protein>
<keyword evidence="14" id="KW-1185">Reference proteome</keyword>
<dbReference type="InterPro" id="IPR025390">
    <property type="entry name" value="Dsc3_C"/>
</dbReference>
<feature type="coiled-coil region" evidence="9">
    <location>
        <begin position="591"/>
        <end position="618"/>
    </location>
</feature>